<evidence type="ECO:0000313" key="1">
    <source>
        <dbReference type="EMBL" id="GIY32316.1"/>
    </source>
</evidence>
<protein>
    <submittedName>
        <fullName evidence="1">Uncharacterized protein</fullName>
    </submittedName>
</protein>
<dbReference type="Proteomes" id="UP001054837">
    <property type="component" value="Unassembled WGS sequence"/>
</dbReference>
<dbReference type="EMBL" id="BPLQ01007770">
    <property type="protein sequence ID" value="GIY32316.1"/>
    <property type="molecule type" value="Genomic_DNA"/>
</dbReference>
<proteinExistence type="predicted"/>
<gene>
    <name evidence="1" type="ORF">CDAR_619731</name>
</gene>
<dbReference type="AlphaFoldDB" id="A0AAV4SGM5"/>
<evidence type="ECO:0000313" key="2">
    <source>
        <dbReference type="Proteomes" id="UP001054837"/>
    </source>
</evidence>
<name>A0AAV4SGM5_9ARAC</name>
<sequence length="80" mass="8365">MCTQVPVGSYRLFDCGGQQCATICFASLDGSATAAGSNHQPMTLAIRVPWFGDGENSPVSFYGRIGSSFLIILKSSAAIS</sequence>
<comment type="caution">
    <text evidence="1">The sequence shown here is derived from an EMBL/GenBank/DDBJ whole genome shotgun (WGS) entry which is preliminary data.</text>
</comment>
<reference evidence="1 2" key="1">
    <citation type="submission" date="2021-06" db="EMBL/GenBank/DDBJ databases">
        <title>Caerostris darwini draft genome.</title>
        <authorList>
            <person name="Kono N."/>
            <person name="Arakawa K."/>
        </authorList>
    </citation>
    <scope>NUCLEOTIDE SEQUENCE [LARGE SCALE GENOMIC DNA]</scope>
</reference>
<keyword evidence="2" id="KW-1185">Reference proteome</keyword>
<accession>A0AAV4SGM5</accession>
<organism evidence="1 2">
    <name type="scientific">Caerostris darwini</name>
    <dbReference type="NCBI Taxonomy" id="1538125"/>
    <lineage>
        <taxon>Eukaryota</taxon>
        <taxon>Metazoa</taxon>
        <taxon>Ecdysozoa</taxon>
        <taxon>Arthropoda</taxon>
        <taxon>Chelicerata</taxon>
        <taxon>Arachnida</taxon>
        <taxon>Araneae</taxon>
        <taxon>Araneomorphae</taxon>
        <taxon>Entelegynae</taxon>
        <taxon>Araneoidea</taxon>
        <taxon>Araneidae</taxon>
        <taxon>Caerostris</taxon>
    </lineage>
</organism>